<dbReference type="AlphaFoldDB" id="A0A0A9CRW2"/>
<protein>
    <submittedName>
        <fullName evidence="2">AUD1</fullName>
    </submittedName>
</protein>
<feature type="compositionally biased region" description="Low complexity" evidence="1">
    <location>
        <begin position="1"/>
        <end position="19"/>
    </location>
</feature>
<sequence length="58" mass="6127">MACPSWSRTSVTASSATRRAPPPTPATTDNDRPADVSRWAHSIVFSVVSIGNEDTGNP</sequence>
<evidence type="ECO:0000313" key="2">
    <source>
        <dbReference type="EMBL" id="JAD77158.1"/>
    </source>
</evidence>
<evidence type="ECO:0000256" key="1">
    <source>
        <dbReference type="SAM" id="MobiDB-lite"/>
    </source>
</evidence>
<accession>A0A0A9CRW2</accession>
<feature type="region of interest" description="Disordered" evidence="1">
    <location>
        <begin position="1"/>
        <end position="37"/>
    </location>
</feature>
<name>A0A0A9CRW2_ARUDO</name>
<organism evidence="2">
    <name type="scientific">Arundo donax</name>
    <name type="common">Giant reed</name>
    <name type="synonym">Donax arundinaceus</name>
    <dbReference type="NCBI Taxonomy" id="35708"/>
    <lineage>
        <taxon>Eukaryota</taxon>
        <taxon>Viridiplantae</taxon>
        <taxon>Streptophyta</taxon>
        <taxon>Embryophyta</taxon>
        <taxon>Tracheophyta</taxon>
        <taxon>Spermatophyta</taxon>
        <taxon>Magnoliopsida</taxon>
        <taxon>Liliopsida</taxon>
        <taxon>Poales</taxon>
        <taxon>Poaceae</taxon>
        <taxon>PACMAD clade</taxon>
        <taxon>Arundinoideae</taxon>
        <taxon>Arundineae</taxon>
        <taxon>Arundo</taxon>
    </lineage>
</organism>
<proteinExistence type="predicted"/>
<reference evidence="2" key="2">
    <citation type="journal article" date="2015" name="Data Brief">
        <title>Shoot transcriptome of the giant reed, Arundo donax.</title>
        <authorList>
            <person name="Barrero R.A."/>
            <person name="Guerrero F.D."/>
            <person name="Moolhuijzen P."/>
            <person name="Goolsby J.A."/>
            <person name="Tidwell J."/>
            <person name="Bellgard S.E."/>
            <person name="Bellgard M.I."/>
        </authorList>
    </citation>
    <scope>NUCLEOTIDE SEQUENCE</scope>
    <source>
        <tissue evidence="2">Shoot tissue taken approximately 20 cm above the soil surface</tissue>
    </source>
</reference>
<reference evidence="2" key="1">
    <citation type="submission" date="2014-09" db="EMBL/GenBank/DDBJ databases">
        <authorList>
            <person name="Magalhaes I.L.F."/>
            <person name="Oliveira U."/>
            <person name="Santos F.R."/>
            <person name="Vidigal T.H.D.A."/>
            <person name="Brescovit A.D."/>
            <person name="Santos A.J."/>
        </authorList>
    </citation>
    <scope>NUCLEOTIDE SEQUENCE</scope>
    <source>
        <tissue evidence="2">Shoot tissue taken approximately 20 cm above the soil surface</tissue>
    </source>
</reference>
<dbReference type="EMBL" id="GBRH01220737">
    <property type="protein sequence ID" value="JAD77158.1"/>
    <property type="molecule type" value="Transcribed_RNA"/>
</dbReference>